<dbReference type="Proteomes" id="UP001501570">
    <property type="component" value="Unassembled WGS sequence"/>
</dbReference>
<protein>
    <submittedName>
        <fullName evidence="2">DUF397 domain-containing protein</fullName>
    </submittedName>
</protein>
<reference evidence="3" key="1">
    <citation type="journal article" date="2019" name="Int. J. Syst. Evol. Microbiol.">
        <title>The Global Catalogue of Microorganisms (GCM) 10K type strain sequencing project: providing services to taxonomists for standard genome sequencing and annotation.</title>
        <authorList>
            <consortium name="The Broad Institute Genomics Platform"/>
            <consortium name="The Broad Institute Genome Sequencing Center for Infectious Disease"/>
            <person name="Wu L."/>
            <person name="Ma J."/>
        </authorList>
    </citation>
    <scope>NUCLEOTIDE SEQUENCE [LARGE SCALE GENOMIC DNA]</scope>
    <source>
        <strain evidence="3">JCM 18304</strain>
    </source>
</reference>
<organism evidence="2 3">
    <name type="scientific">Rugosimonospora acidiphila</name>
    <dbReference type="NCBI Taxonomy" id="556531"/>
    <lineage>
        <taxon>Bacteria</taxon>
        <taxon>Bacillati</taxon>
        <taxon>Actinomycetota</taxon>
        <taxon>Actinomycetes</taxon>
        <taxon>Micromonosporales</taxon>
        <taxon>Micromonosporaceae</taxon>
        <taxon>Rugosimonospora</taxon>
    </lineage>
</organism>
<evidence type="ECO:0000259" key="1">
    <source>
        <dbReference type="Pfam" id="PF04149"/>
    </source>
</evidence>
<dbReference type="RefSeq" id="WP_345624980.1">
    <property type="nucleotide sequence ID" value="NZ_BAABJQ010000001.1"/>
</dbReference>
<gene>
    <name evidence="2" type="ORF">GCM10023322_00400</name>
</gene>
<keyword evidence="3" id="KW-1185">Reference proteome</keyword>
<name>A0ABP9RHN4_9ACTN</name>
<accession>A0ABP9RHN4</accession>
<evidence type="ECO:0000313" key="3">
    <source>
        <dbReference type="Proteomes" id="UP001501570"/>
    </source>
</evidence>
<proteinExistence type="predicted"/>
<dbReference type="EMBL" id="BAABJQ010000001">
    <property type="protein sequence ID" value="GAA5176955.1"/>
    <property type="molecule type" value="Genomic_DNA"/>
</dbReference>
<dbReference type="InterPro" id="IPR007278">
    <property type="entry name" value="DUF397"/>
</dbReference>
<dbReference type="Pfam" id="PF04149">
    <property type="entry name" value="DUF397"/>
    <property type="match status" value="1"/>
</dbReference>
<feature type="domain" description="DUF397" evidence="1">
    <location>
        <begin position="10"/>
        <end position="61"/>
    </location>
</feature>
<evidence type="ECO:0000313" key="2">
    <source>
        <dbReference type="EMBL" id="GAA5176955.1"/>
    </source>
</evidence>
<sequence length="67" mass="7204">MEQTPDFSQARWFKSNNSGDGGCVEVAILPTAVGIRDSKTENSPVIVVSRDEWSAFVAGVRAGEFEG</sequence>
<comment type="caution">
    <text evidence="2">The sequence shown here is derived from an EMBL/GenBank/DDBJ whole genome shotgun (WGS) entry which is preliminary data.</text>
</comment>